<dbReference type="PANTHER" id="PTHR43318:SF1">
    <property type="entry name" value="POLYSACCHARIDE BIOSYNTHESIS PROTEIN EPSC-RELATED"/>
    <property type="match status" value="1"/>
</dbReference>
<dbReference type="CDD" id="cd05237">
    <property type="entry name" value="UDP_invert_4-6DH_SDR_e"/>
    <property type="match status" value="1"/>
</dbReference>
<dbReference type="RefSeq" id="WP_008949494.1">
    <property type="nucleotide sequence ID" value="NZ_AHTH01000005.1"/>
</dbReference>
<proteinExistence type="inferred from homology"/>
<dbReference type="InterPro" id="IPR029063">
    <property type="entry name" value="SAM-dependent_MTases_sf"/>
</dbReference>
<dbReference type="InterPro" id="IPR003869">
    <property type="entry name" value="Polysac_CapD-like"/>
</dbReference>
<sequence>MLAWLLALPRSVKRIISVVIDTVFLTLSLLLAFVLTQNGNVSQFQTMVLAFAVTLPLTLLVFTKLGLYRAVIRYMGQHALGAVLFGIIASGVILALLFAGLGVQDKTNLVVVYALLALVSSGGIRLGARLVLQPSNNSHKTRVLIYGAGSSGRQLAQALINGEQYHPVMFVDDDTTLQRSTILGIPVSGPENIASIIKQRSIGRILLAMPSASRSRRREVLDKLEELPIPVLSIPGMSDLVNGSMRIDELQDVKIEDLLGRDPVAPKKKLLHANIKGKVVMVTGAGGSIGSELCRQIVMCEPVTLVLFELSEYSLYAIERELKQTIANEGLDVNLVPVMGTVQRQSRLETVMRTFGVQTVYHAAAYKHVPLVEYNVVEGVRNNVFGTWYTAEAAIKAGVETFVLISTDKAVRPTNVMGASKRLAELVLQGLAQHQSQTRFCMVRFGNVLGSSGSVVPLFREQIRKGGPVTVTHKDIIRYFMTIPEASQLVIQAGAMGKGGDVFVLDMGEPVRIADLARRMIHLMGLEVRDAEHPNGDIEIQFSGLRPGEKLYEELLVGNNVRKTDHSRIMAADELCLTWPEMLHLLERLDTACERFAVEEIIELIRSAPTEFNYSNATSDLVVNASCAVVTKEQVAKVATISTAANTASVTELGVVNSSTSQQIA</sequence>
<keyword evidence="2" id="KW-0812">Transmembrane</keyword>
<dbReference type="PATRIC" id="fig|1129374.4.peg.479"/>
<reference evidence="4 5" key="1">
    <citation type="journal article" date="2012" name="J. Bacteriol.">
        <title>Genome Sequence of Extracellular-Protease-Producing Alishewanella jeotgali Isolated from Traditional Korean Fermented Seafood.</title>
        <authorList>
            <person name="Jung J."/>
            <person name="Chun J."/>
            <person name="Park W."/>
        </authorList>
    </citation>
    <scope>NUCLEOTIDE SEQUENCE [LARGE SCALE GENOMIC DNA]</scope>
    <source>
        <strain evidence="4 5">KCTC 22429</strain>
    </source>
</reference>
<dbReference type="InterPro" id="IPR051203">
    <property type="entry name" value="Polysaccharide_Synthase-Rel"/>
</dbReference>
<dbReference type="eggNOG" id="COG1086">
    <property type="taxonomic scope" value="Bacteria"/>
</dbReference>
<dbReference type="SUPFAM" id="SSF51735">
    <property type="entry name" value="NAD(P)-binding Rossmann-fold domains"/>
    <property type="match status" value="1"/>
</dbReference>
<evidence type="ECO:0000256" key="2">
    <source>
        <dbReference type="SAM" id="Phobius"/>
    </source>
</evidence>
<dbReference type="SUPFAM" id="SSF53335">
    <property type="entry name" value="S-adenosyl-L-methionine-dependent methyltransferases"/>
    <property type="match status" value="1"/>
</dbReference>
<evidence type="ECO:0000256" key="1">
    <source>
        <dbReference type="ARBA" id="ARBA00007430"/>
    </source>
</evidence>
<feature type="transmembrane region" description="Helical" evidence="2">
    <location>
        <begin position="12"/>
        <end position="35"/>
    </location>
</feature>
<evidence type="ECO:0000313" key="5">
    <source>
        <dbReference type="Proteomes" id="UP000012046"/>
    </source>
</evidence>
<dbReference type="InterPro" id="IPR036291">
    <property type="entry name" value="NAD(P)-bd_dom_sf"/>
</dbReference>
<dbReference type="Pfam" id="PF02719">
    <property type="entry name" value="Polysacc_synt_2"/>
    <property type="match status" value="1"/>
</dbReference>
<dbReference type="Pfam" id="PF13727">
    <property type="entry name" value="CoA_binding_3"/>
    <property type="match status" value="1"/>
</dbReference>
<accession>H3ZAX0</accession>
<name>H3ZAX0_9ALTE</name>
<feature type="domain" description="Polysaccharide biosynthesis protein CapD-like" evidence="3">
    <location>
        <begin position="280"/>
        <end position="572"/>
    </location>
</feature>
<feature type="transmembrane region" description="Helical" evidence="2">
    <location>
        <begin position="47"/>
        <end position="67"/>
    </location>
</feature>
<protein>
    <submittedName>
        <fullName evidence="4">Epimerase</fullName>
    </submittedName>
</protein>
<dbReference type="Proteomes" id="UP000012046">
    <property type="component" value="Unassembled WGS sequence"/>
</dbReference>
<evidence type="ECO:0000259" key="3">
    <source>
        <dbReference type="Pfam" id="PF02719"/>
    </source>
</evidence>
<evidence type="ECO:0000313" key="4">
    <source>
        <dbReference type="EMBL" id="EHR42084.1"/>
    </source>
</evidence>
<feature type="transmembrane region" description="Helical" evidence="2">
    <location>
        <begin position="79"/>
        <end position="103"/>
    </location>
</feature>
<dbReference type="EMBL" id="AHTH01000005">
    <property type="protein sequence ID" value="EHR42084.1"/>
    <property type="molecule type" value="Genomic_DNA"/>
</dbReference>
<gene>
    <name evidence="4" type="ORF">AJE_02366</name>
</gene>
<dbReference type="AlphaFoldDB" id="H3ZAX0"/>
<keyword evidence="2" id="KW-0472">Membrane</keyword>
<keyword evidence="2" id="KW-1133">Transmembrane helix</keyword>
<dbReference type="Gene3D" id="3.40.50.720">
    <property type="entry name" value="NAD(P)-binding Rossmann-like Domain"/>
    <property type="match status" value="2"/>
</dbReference>
<organism evidence="4 5">
    <name type="scientific">Alishewanella jeotgali KCTC 22429</name>
    <dbReference type="NCBI Taxonomy" id="1129374"/>
    <lineage>
        <taxon>Bacteria</taxon>
        <taxon>Pseudomonadati</taxon>
        <taxon>Pseudomonadota</taxon>
        <taxon>Gammaproteobacteria</taxon>
        <taxon>Alteromonadales</taxon>
        <taxon>Alteromonadaceae</taxon>
        <taxon>Alishewanella</taxon>
    </lineage>
</organism>
<dbReference type="STRING" id="1129374.AJE_02366"/>
<comment type="caution">
    <text evidence="4">The sequence shown here is derived from an EMBL/GenBank/DDBJ whole genome shotgun (WGS) entry which is preliminary data.</text>
</comment>
<comment type="similarity">
    <text evidence="1">Belongs to the polysaccharide synthase family.</text>
</comment>
<feature type="transmembrane region" description="Helical" evidence="2">
    <location>
        <begin position="109"/>
        <end position="132"/>
    </location>
</feature>
<dbReference type="PANTHER" id="PTHR43318">
    <property type="entry name" value="UDP-N-ACETYLGLUCOSAMINE 4,6-DEHYDRATASE"/>
    <property type="match status" value="1"/>
</dbReference>
<keyword evidence="5" id="KW-1185">Reference proteome</keyword>